<feature type="transmembrane region" description="Helical" evidence="1">
    <location>
        <begin position="114"/>
        <end position="133"/>
    </location>
</feature>
<keyword evidence="1" id="KW-0812">Transmembrane</keyword>
<protein>
    <submittedName>
        <fullName evidence="2">Transcriptional regulator</fullName>
    </submittedName>
</protein>
<dbReference type="Gene3D" id="2.60.40.10">
    <property type="entry name" value="Immunoglobulins"/>
    <property type="match status" value="1"/>
</dbReference>
<dbReference type="EMBL" id="LCRX01000003">
    <property type="protein sequence ID" value="KKW42810.1"/>
    <property type="molecule type" value="Genomic_DNA"/>
</dbReference>
<reference evidence="2 3" key="1">
    <citation type="journal article" date="2015" name="Nature">
        <title>rRNA introns, odd ribosomes, and small enigmatic genomes across a large radiation of phyla.</title>
        <authorList>
            <person name="Brown C.T."/>
            <person name="Hug L.A."/>
            <person name="Thomas B.C."/>
            <person name="Sharon I."/>
            <person name="Castelle C.J."/>
            <person name="Singh A."/>
            <person name="Wilkins M.J."/>
            <person name="Williams K.H."/>
            <person name="Banfield J.F."/>
        </authorList>
    </citation>
    <scope>NUCLEOTIDE SEQUENCE [LARGE SCALE GENOMIC DNA]</scope>
</reference>
<dbReference type="Proteomes" id="UP000033870">
    <property type="component" value="Unassembled WGS sequence"/>
</dbReference>
<dbReference type="PANTHER" id="PTHR34475:SF1">
    <property type="entry name" value="CYTOSKELETON PROTEIN RODZ"/>
    <property type="match status" value="1"/>
</dbReference>
<dbReference type="InterPro" id="IPR001387">
    <property type="entry name" value="Cro/C1-type_HTH"/>
</dbReference>
<name>A0A0G1YHX8_9BACT</name>
<keyword evidence="1" id="KW-0472">Membrane</keyword>
<evidence type="ECO:0000256" key="1">
    <source>
        <dbReference type="SAM" id="Phobius"/>
    </source>
</evidence>
<dbReference type="InterPro" id="IPR013783">
    <property type="entry name" value="Ig-like_fold"/>
</dbReference>
<proteinExistence type="predicted"/>
<dbReference type="Pfam" id="PF13413">
    <property type="entry name" value="HTH_25"/>
    <property type="match status" value="1"/>
</dbReference>
<organism evidence="2 3">
    <name type="scientific">Candidatus Magasanikbacteria bacterium GW2011_GWA2_56_11</name>
    <dbReference type="NCBI Taxonomy" id="1619044"/>
    <lineage>
        <taxon>Bacteria</taxon>
        <taxon>Candidatus Magasanikiibacteriota</taxon>
    </lineage>
</organism>
<dbReference type="GO" id="GO:0003677">
    <property type="term" value="F:DNA binding"/>
    <property type="evidence" value="ECO:0007669"/>
    <property type="project" value="InterPro"/>
</dbReference>
<evidence type="ECO:0000313" key="2">
    <source>
        <dbReference type="EMBL" id="KKW42810.1"/>
    </source>
</evidence>
<dbReference type="AlphaFoldDB" id="A0A0G1YHX8"/>
<keyword evidence="1" id="KW-1133">Transmembrane helix</keyword>
<dbReference type="Gene3D" id="1.10.260.40">
    <property type="entry name" value="lambda repressor-like DNA-binding domains"/>
    <property type="match status" value="1"/>
</dbReference>
<dbReference type="InterPro" id="IPR010982">
    <property type="entry name" value="Lambda_DNA-bd_dom_sf"/>
</dbReference>
<sequence length="235" mass="26249">MPPFTKKSLTSPYRVCLRLKQAREERGVSLEAIAEKTKINKCYLAALEECRFDDLKLPPLYQKNFVKKYVSALGLDPEPYVTQFFIEELDLSDRSDCHPKKTPRLSSLSNLPRLLRAGAVGLITLVLVLYLGLQVKNTLEPPRLALSSPLNGFIAHKNSIAIIGATDPEVKVSINGQQIKSDETGRFNESVTLNPGINTIVVSAEKKHGQITEETRHIIYKQTDRFSLTDSPEDG</sequence>
<evidence type="ECO:0000313" key="3">
    <source>
        <dbReference type="Proteomes" id="UP000033870"/>
    </source>
</evidence>
<dbReference type="PANTHER" id="PTHR34475">
    <property type="match status" value="1"/>
</dbReference>
<dbReference type="InterPro" id="IPR050400">
    <property type="entry name" value="Bact_Cytoskel_RodZ"/>
</dbReference>
<comment type="caution">
    <text evidence="2">The sequence shown here is derived from an EMBL/GenBank/DDBJ whole genome shotgun (WGS) entry which is preliminary data.</text>
</comment>
<dbReference type="STRING" id="1619044.UY92_C0003G0016"/>
<accession>A0A0G1YHX8</accession>
<gene>
    <name evidence="2" type="ORF">UY92_C0003G0016</name>
</gene>
<dbReference type="SUPFAM" id="SSF47413">
    <property type="entry name" value="lambda repressor-like DNA-binding domains"/>
    <property type="match status" value="1"/>
</dbReference>
<dbReference type="Pfam" id="PF09136">
    <property type="entry name" value="Glucodextran_B"/>
    <property type="match status" value="1"/>
</dbReference>
<dbReference type="CDD" id="cd00093">
    <property type="entry name" value="HTH_XRE"/>
    <property type="match status" value="1"/>
</dbReference>